<accession>A0AA38PQZ0</accession>
<dbReference type="EMBL" id="MU802294">
    <property type="protein sequence ID" value="KAJ3979655.1"/>
    <property type="molecule type" value="Genomic_DNA"/>
</dbReference>
<evidence type="ECO:0000313" key="1">
    <source>
        <dbReference type="EMBL" id="KAJ3979655.1"/>
    </source>
</evidence>
<sequence length="66" mass="7253">QIFNASHMAPFNVPHITHNMILCFMGVDFGNILNGSAKIPSSVGSEAKPMYVERLLDQTPNTLYSS</sequence>
<protein>
    <submittedName>
        <fullName evidence="1">Uncharacterized protein</fullName>
    </submittedName>
</protein>
<organism evidence="1 2">
    <name type="scientific">Lentinula detonsa</name>
    <dbReference type="NCBI Taxonomy" id="2804962"/>
    <lineage>
        <taxon>Eukaryota</taxon>
        <taxon>Fungi</taxon>
        <taxon>Dikarya</taxon>
        <taxon>Basidiomycota</taxon>
        <taxon>Agaricomycotina</taxon>
        <taxon>Agaricomycetes</taxon>
        <taxon>Agaricomycetidae</taxon>
        <taxon>Agaricales</taxon>
        <taxon>Marasmiineae</taxon>
        <taxon>Omphalotaceae</taxon>
        <taxon>Lentinula</taxon>
    </lineage>
</organism>
<feature type="non-terminal residue" evidence="1">
    <location>
        <position position="1"/>
    </location>
</feature>
<reference evidence="1" key="1">
    <citation type="submission" date="2022-08" db="EMBL/GenBank/DDBJ databases">
        <authorList>
            <consortium name="DOE Joint Genome Institute"/>
            <person name="Min B."/>
            <person name="Riley R."/>
            <person name="Sierra-Patev S."/>
            <person name="Naranjo-Ortiz M."/>
            <person name="Looney B."/>
            <person name="Konkel Z."/>
            <person name="Slot J.C."/>
            <person name="Sakamoto Y."/>
            <person name="Steenwyk J.L."/>
            <person name="Rokas A."/>
            <person name="Carro J."/>
            <person name="Camarero S."/>
            <person name="Ferreira P."/>
            <person name="Molpeceres G."/>
            <person name="Ruiz-Duenas F.J."/>
            <person name="Serrano A."/>
            <person name="Henrissat B."/>
            <person name="Drula E."/>
            <person name="Hughes K.W."/>
            <person name="Mata J.L."/>
            <person name="Ishikawa N.K."/>
            <person name="Vargas-Isla R."/>
            <person name="Ushijima S."/>
            <person name="Smith C.A."/>
            <person name="Ahrendt S."/>
            <person name="Andreopoulos W."/>
            <person name="He G."/>
            <person name="Labutti K."/>
            <person name="Lipzen A."/>
            <person name="Ng V."/>
            <person name="Sandor L."/>
            <person name="Barry K."/>
            <person name="Martinez A.T."/>
            <person name="Xiao Y."/>
            <person name="Gibbons J.G."/>
            <person name="Terashima K."/>
            <person name="Hibbett D.S."/>
            <person name="Grigoriev I.V."/>
        </authorList>
    </citation>
    <scope>NUCLEOTIDE SEQUENCE</scope>
    <source>
        <strain evidence="1">TFB7829</strain>
    </source>
</reference>
<gene>
    <name evidence="1" type="ORF">F5890DRAFT_1421011</name>
</gene>
<proteinExistence type="predicted"/>
<dbReference type="AlphaFoldDB" id="A0AA38PQZ0"/>
<name>A0AA38PQZ0_9AGAR</name>
<dbReference type="Proteomes" id="UP001163850">
    <property type="component" value="Unassembled WGS sequence"/>
</dbReference>
<evidence type="ECO:0000313" key="2">
    <source>
        <dbReference type="Proteomes" id="UP001163850"/>
    </source>
</evidence>
<comment type="caution">
    <text evidence="1">The sequence shown here is derived from an EMBL/GenBank/DDBJ whole genome shotgun (WGS) entry which is preliminary data.</text>
</comment>